<evidence type="ECO:0000256" key="1">
    <source>
        <dbReference type="ARBA" id="ARBA00004135"/>
    </source>
</evidence>
<dbReference type="GO" id="GO:0005856">
    <property type="term" value="C:cytoskeleton"/>
    <property type="evidence" value="ECO:0007669"/>
    <property type="project" value="UniProtKB-SubCell"/>
</dbReference>
<dbReference type="GO" id="GO:0045211">
    <property type="term" value="C:postsynaptic membrane"/>
    <property type="evidence" value="ECO:0007669"/>
    <property type="project" value="UniProtKB-SubCell"/>
</dbReference>
<evidence type="ECO:0000256" key="6">
    <source>
        <dbReference type="ARBA" id="ARBA00022475"/>
    </source>
</evidence>
<keyword evidence="16" id="KW-0206">Cytoskeleton</keyword>
<evidence type="ECO:0000256" key="15">
    <source>
        <dbReference type="ARBA" id="ARBA00023180"/>
    </source>
</evidence>
<evidence type="ECO:0000313" key="31">
    <source>
        <dbReference type="RefSeq" id="XP_025416942.1"/>
    </source>
</evidence>
<dbReference type="GO" id="GO:0021675">
    <property type="term" value="P:nerve development"/>
    <property type="evidence" value="ECO:0007669"/>
    <property type="project" value="TreeGrafter"/>
</dbReference>
<keyword evidence="11 27" id="KW-0732">Signal</keyword>
<feature type="signal peptide" evidence="27">
    <location>
        <begin position="1"/>
        <end position="20"/>
    </location>
</feature>
<evidence type="ECO:0000256" key="2">
    <source>
        <dbReference type="ARBA" id="ARBA00004239"/>
    </source>
</evidence>
<dbReference type="PROSITE" id="PS51699">
    <property type="entry name" value="SEA_DG"/>
    <property type="match status" value="2"/>
</dbReference>
<evidence type="ECO:0000256" key="11">
    <source>
        <dbReference type="ARBA" id="ARBA00022729"/>
    </source>
</evidence>
<dbReference type="InterPro" id="IPR015919">
    <property type="entry name" value="Cadherin-like_sf"/>
</dbReference>
<evidence type="ECO:0000256" key="18">
    <source>
        <dbReference type="ARBA" id="ARBA00023257"/>
    </source>
</evidence>
<dbReference type="GO" id="GO:0042383">
    <property type="term" value="C:sarcolemma"/>
    <property type="evidence" value="ECO:0007669"/>
    <property type="project" value="UniProtKB-SubCell"/>
</dbReference>
<evidence type="ECO:0000259" key="28">
    <source>
        <dbReference type="PROSITE" id="PS51699"/>
    </source>
</evidence>
<keyword evidence="18" id="KW-0628">Postsynaptic cell membrane</keyword>
<feature type="domain" description="Peptidase S72" evidence="28">
    <location>
        <begin position="536"/>
        <end position="655"/>
    </location>
</feature>
<keyword evidence="12 26" id="KW-1133">Transmembrane helix</keyword>
<dbReference type="InterPro" id="IPR027468">
    <property type="entry name" value="Alpha-dystroglycan_domain_2"/>
</dbReference>
<dbReference type="GO" id="GO:0005576">
    <property type="term" value="C:extracellular region"/>
    <property type="evidence" value="ECO:0007669"/>
    <property type="project" value="UniProtKB-SubCell"/>
</dbReference>
<evidence type="ECO:0000256" key="23">
    <source>
        <dbReference type="ARBA" id="ARBA00031034"/>
    </source>
</evidence>
<keyword evidence="10 26" id="KW-0812">Transmembrane</keyword>
<feature type="domain" description="Peptidase S72" evidence="28">
    <location>
        <begin position="774"/>
        <end position="886"/>
    </location>
</feature>
<evidence type="ECO:0000256" key="17">
    <source>
        <dbReference type="ARBA" id="ARBA00023242"/>
    </source>
</evidence>
<evidence type="ECO:0000256" key="14">
    <source>
        <dbReference type="ARBA" id="ARBA00023157"/>
    </source>
</evidence>
<dbReference type="InterPro" id="IPR008465">
    <property type="entry name" value="DAG1_C"/>
</dbReference>
<evidence type="ECO:0000256" key="5">
    <source>
        <dbReference type="ARBA" id="ARBA00004642"/>
    </source>
</evidence>
<comment type="subcellular location">
    <subcellularLocation>
        <location evidence="1">Cell membrane</location>
        <location evidence="1">Sarcolemma</location>
    </subcellularLocation>
    <subcellularLocation>
        <location evidence="4">Cell membrane</location>
        <topology evidence="4">Single-pass type I membrane protein</topology>
    </subcellularLocation>
    <subcellularLocation>
        <location evidence="3">Cytoplasm</location>
        <location evidence="3">Cytoskeleton</location>
    </subcellularLocation>
    <subcellularLocation>
        <location evidence="5">Nucleus</location>
        <location evidence="5">Nucleoplasm</location>
    </subcellularLocation>
    <subcellularLocation>
        <location evidence="24">Postsynaptic cell membrane</location>
    </subcellularLocation>
    <subcellularLocation>
        <location evidence="2">Secreted</location>
        <location evidence="2">Extracellular space</location>
    </subcellularLocation>
</comment>
<dbReference type="GO" id="GO:0043236">
    <property type="term" value="F:laminin binding"/>
    <property type="evidence" value="ECO:0007669"/>
    <property type="project" value="TreeGrafter"/>
</dbReference>
<keyword evidence="13" id="KW-0770">Synapse</keyword>
<organism evidence="29">
    <name type="scientific">Sipha flava</name>
    <name type="common">yellow sugarcane aphid</name>
    <dbReference type="NCBI Taxonomy" id="143950"/>
    <lineage>
        <taxon>Eukaryota</taxon>
        <taxon>Metazoa</taxon>
        <taxon>Ecdysozoa</taxon>
        <taxon>Arthropoda</taxon>
        <taxon>Hexapoda</taxon>
        <taxon>Insecta</taxon>
        <taxon>Pterygota</taxon>
        <taxon>Neoptera</taxon>
        <taxon>Paraneoptera</taxon>
        <taxon>Hemiptera</taxon>
        <taxon>Sternorrhyncha</taxon>
        <taxon>Aphidomorpha</taxon>
        <taxon>Aphidoidea</taxon>
        <taxon>Aphididae</taxon>
        <taxon>Sipha</taxon>
    </lineage>
</organism>
<dbReference type="GO" id="GO:0005509">
    <property type="term" value="F:calcium ion binding"/>
    <property type="evidence" value="ECO:0007669"/>
    <property type="project" value="InterPro"/>
</dbReference>
<dbReference type="Pfam" id="PF05454">
    <property type="entry name" value="DAG1"/>
    <property type="match status" value="1"/>
</dbReference>
<evidence type="ECO:0000313" key="29">
    <source>
        <dbReference type="EMBL" id="MBY85521.1"/>
    </source>
</evidence>
<evidence type="ECO:0000256" key="25">
    <source>
        <dbReference type="SAM" id="MobiDB-lite"/>
    </source>
</evidence>
<accession>A0A2S2R684</accession>
<keyword evidence="17" id="KW-0539">Nucleus</keyword>
<dbReference type="CDD" id="cd11305">
    <property type="entry name" value="alpha_DG_C"/>
    <property type="match status" value="1"/>
</dbReference>
<evidence type="ECO:0000313" key="30">
    <source>
        <dbReference type="Proteomes" id="UP000694846"/>
    </source>
</evidence>
<evidence type="ECO:0000256" key="8">
    <source>
        <dbReference type="ARBA" id="ARBA00022525"/>
    </source>
</evidence>
<gene>
    <name evidence="29" type="primary">DAG1</name>
    <name evidence="31" type="synonym">LOC112688120</name>
    <name evidence="29" type="ORF">g.31215</name>
</gene>
<reference evidence="31" key="2">
    <citation type="submission" date="2025-04" db="UniProtKB">
        <authorList>
            <consortium name="RefSeq"/>
        </authorList>
    </citation>
    <scope>IDENTIFICATION</scope>
    <source>
        <tissue evidence="31">Whole body</tissue>
    </source>
</reference>
<keyword evidence="9" id="KW-0597">Phosphoprotein</keyword>
<keyword evidence="6" id="KW-1003">Cell membrane</keyword>
<evidence type="ECO:0000256" key="13">
    <source>
        <dbReference type="ARBA" id="ARBA00023018"/>
    </source>
</evidence>
<dbReference type="GO" id="GO:0007411">
    <property type="term" value="P:axon guidance"/>
    <property type="evidence" value="ECO:0007669"/>
    <property type="project" value="TreeGrafter"/>
</dbReference>
<dbReference type="InterPro" id="IPR030398">
    <property type="entry name" value="SEA_DG_dom"/>
</dbReference>
<keyword evidence="8" id="KW-0964">Secreted</keyword>
<evidence type="ECO:0000256" key="24">
    <source>
        <dbReference type="ARBA" id="ARBA00034100"/>
    </source>
</evidence>
<name>A0A2S2R684_9HEMI</name>
<evidence type="ECO:0000256" key="21">
    <source>
        <dbReference type="ARBA" id="ARBA00026224"/>
    </source>
</evidence>
<dbReference type="RefSeq" id="XP_025416942.1">
    <property type="nucleotide sequence ID" value="XM_025561157.1"/>
</dbReference>
<dbReference type="SUPFAM" id="SSF111006">
    <property type="entry name" value="Dystroglycan, domain 2"/>
    <property type="match status" value="1"/>
</dbReference>
<dbReference type="GO" id="GO:0016011">
    <property type="term" value="C:dystroglycan complex"/>
    <property type="evidence" value="ECO:0007669"/>
    <property type="project" value="TreeGrafter"/>
</dbReference>
<proteinExistence type="predicted"/>
<dbReference type="GO" id="GO:0005654">
    <property type="term" value="C:nucleoplasm"/>
    <property type="evidence" value="ECO:0007669"/>
    <property type="project" value="UniProtKB-SubCell"/>
</dbReference>
<dbReference type="AlphaFoldDB" id="A0A2S2R684"/>
<dbReference type="SUPFAM" id="SSF49313">
    <property type="entry name" value="Cadherin-like"/>
    <property type="match status" value="3"/>
</dbReference>
<dbReference type="InterPro" id="IPR041631">
    <property type="entry name" value="Alpha_DG1_N2"/>
</dbReference>
<dbReference type="SMART" id="SM00736">
    <property type="entry name" value="CADG"/>
    <property type="match status" value="2"/>
</dbReference>
<keyword evidence="26" id="KW-0472">Membrane</keyword>
<comment type="function">
    <text evidence="20">Transmembrane protein that plays important roles in connecting the extracellular matrix to the cytoskeleton. Acts as a cell adhesion receptor in both muscle and non-muscle tissues. Receptor for both DMD and UTRN and, through these interactions, scaffolds axin to the cytoskeleton. Also functions in cell adhesion-mediated signaling and implicated in cell polarity.</text>
</comment>
<feature type="chain" id="PRO_5044579382" description="Dystroglycan 1" evidence="27">
    <location>
        <begin position="21"/>
        <end position="1055"/>
    </location>
</feature>
<evidence type="ECO:0000256" key="20">
    <source>
        <dbReference type="ARBA" id="ARBA00024991"/>
    </source>
</evidence>
<evidence type="ECO:0000256" key="10">
    <source>
        <dbReference type="ARBA" id="ARBA00022692"/>
    </source>
</evidence>
<feature type="transmembrane region" description="Helical" evidence="26">
    <location>
        <begin position="923"/>
        <end position="945"/>
    </location>
</feature>
<dbReference type="OrthoDB" id="5990676at2759"/>
<dbReference type="Proteomes" id="UP000694846">
    <property type="component" value="Unplaced"/>
</dbReference>
<evidence type="ECO:0000256" key="7">
    <source>
        <dbReference type="ARBA" id="ARBA00022490"/>
    </source>
</evidence>
<keyword evidence="14" id="KW-1015">Disulfide bond</keyword>
<comment type="function">
    <text evidence="19">The dystroglycan complex is involved in a number of processes including laminin and basement membrane assembly, sarcolemmal stability, cell survival, peripheral nerve myelination, nodal structure, cell migration, and epithelial polarization.</text>
</comment>
<evidence type="ECO:0000256" key="22">
    <source>
        <dbReference type="ARBA" id="ARBA00030092"/>
    </source>
</evidence>
<dbReference type="Gene3D" id="3.30.70.1040">
    <property type="entry name" value="Dystroglycan, domain 2"/>
    <property type="match status" value="1"/>
</dbReference>
<dbReference type="GO" id="GO:0002009">
    <property type="term" value="P:morphogenesis of an epithelium"/>
    <property type="evidence" value="ECO:0007669"/>
    <property type="project" value="TreeGrafter"/>
</dbReference>
<evidence type="ECO:0000256" key="4">
    <source>
        <dbReference type="ARBA" id="ARBA00004251"/>
    </source>
</evidence>
<keyword evidence="7" id="KW-0963">Cytoplasm</keyword>
<evidence type="ECO:0000256" key="12">
    <source>
        <dbReference type="ARBA" id="ARBA00022989"/>
    </source>
</evidence>
<reference evidence="29" key="1">
    <citation type="submission" date="2018-04" db="EMBL/GenBank/DDBJ databases">
        <title>Transcriptome assembly of Sipha flava.</title>
        <authorList>
            <person name="Scully E.D."/>
            <person name="Geib S.M."/>
            <person name="Palmer N.A."/>
            <person name="Koch K."/>
            <person name="Bradshaw J."/>
            <person name="Heng-Moss T."/>
            <person name="Sarath G."/>
        </authorList>
    </citation>
    <scope>NUCLEOTIDE SEQUENCE</scope>
</reference>
<evidence type="ECO:0000256" key="19">
    <source>
        <dbReference type="ARBA" id="ARBA00023567"/>
    </source>
</evidence>
<dbReference type="PANTHER" id="PTHR21559:SF21">
    <property type="entry name" value="DYSTROGLYCAN 1"/>
    <property type="match status" value="1"/>
</dbReference>
<feature type="region of interest" description="Disordered" evidence="25">
    <location>
        <begin position="989"/>
        <end position="1055"/>
    </location>
</feature>
<evidence type="ECO:0000256" key="26">
    <source>
        <dbReference type="SAM" id="Phobius"/>
    </source>
</evidence>
<dbReference type="PANTHER" id="PTHR21559">
    <property type="entry name" value="DYSTROGLYCAN-RELATED"/>
    <property type="match status" value="1"/>
</dbReference>
<sequence>MKRFVAIAFLLCLSSAHKSADVKHKWWSIPEPVATVGKLFYFKIPHDSAVDNTSPVDFLGQDGGGLPSWLVQVEGELQGIPGPEDVRDRLLVRAGDKSRRMVSDVAYIRVAPLKWKNVRNNKRCKNTEDSILLCLVIGMNFKSIQPLQRLIALKNLAGFFSLPQDSVLLVPQESVSSWLIDSLVSSERQSHKKHQFNDTSFVLWEVGCGRDIWQEHIDHVRQMQSNAVDGTLSEVLQLPVTSWRLVNSLNPLRGRRQVTDVKLEPTLENFETNKFNDDLSDDDEEEIVPDLRLPAIEPSPYFLPAMYDTDRLHRHHRRDESTLNILKGVISSTPVQKTNLPATFDTNGVVGFYENIQPTPTVFEPKSSTPNTQEIAESVDMGEPVTTIMVDEENTSAGTPSLVTEKIKDLLTENSISTSPTTTINGEIPNTPPIIKHKLPKLPIIAGKPFKYPIPNNIFYDAEDGDGKYLKLSMLNTDPTLLSWVEFDTEKQTLLALPLEDHVSKWEIVIEAMDSGKLTVNNTLELVVQQLPHLRAINHQLTLQMRLKPDSLAWSHPVNWSLDIIDRIGAIYSTDVKFITVLDWPRTGVLEANKDRPVVQFTWTNDTLPRENCPNDEINKIIGILKPEKNSKTKSIKPFGSSVILEDINWQGLGNCASTPSISSINYQPVLRNPVDLINATYGQLLSYFVPEDTFYDPDVGSSSGLKLSLMTIDRTQVPSNNWLQFDTKNQEFYGIPLWGDKSFSEYQLICTDREGTTNHDSLVVSIRNSTKPLPSAEFDMIFNKPEFKEFNNSAKLKKIFVERIAKLFGDKNTSNIVVLEISSVNGLTMVKWYNKTLEIDQCDENKILHLRQILLNEEEKLSVNVTKIMNEPFEIVGAHVTPAGICEGGLTEVRPPKTTNVTPRDDNILFLFDSSNQYFSTFIIPAIIILAMMLIAGLLACLLYRRRPSSKLRMGDDERQSFRSRGIPVIFQDELDERLEPTNKTPIIMREEKPPLPPPEYQRSPPMVTTALLADTEDSPYQPPPPPFSNVGSNHRSKPTSTPSYRKPPPYVPP</sequence>
<evidence type="ECO:0000256" key="16">
    <source>
        <dbReference type="ARBA" id="ARBA00023212"/>
    </source>
</evidence>
<keyword evidence="15" id="KW-0325">Glycoprotein</keyword>
<evidence type="ECO:0000256" key="9">
    <source>
        <dbReference type="ARBA" id="ARBA00022553"/>
    </source>
</evidence>
<protein>
    <recommendedName>
        <fullName evidence="21">Dystroglycan 1</fullName>
    </recommendedName>
    <alternativeName>
        <fullName evidence="23">Dystroglycan</fullName>
    </alternativeName>
    <alternativeName>
        <fullName evidence="22">Dystrophin-associated glycoprotein 1</fullName>
    </alternativeName>
</protein>
<dbReference type="Gene3D" id="2.60.40.10">
    <property type="entry name" value="Immunoglobulins"/>
    <property type="match status" value="3"/>
</dbReference>
<dbReference type="Pfam" id="PF18424">
    <property type="entry name" value="a_DG1_N2"/>
    <property type="match status" value="1"/>
</dbReference>
<keyword evidence="30" id="KW-1185">Reference proteome</keyword>
<dbReference type="EMBL" id="GGMS01016318">
    <property type="protein sequence ID" value="MBY85521.1"/>
    <property type="molecule type" value="Transcribed_RNA"/>
</dbReference>
<feature type="compositionally biased region" description="Polar residues" evidence="25">
    <location>
        <begin position="1031"/>
        <end position="1043"/>
    </location>
</feature>
<dbReference type="InterPro" id="IPR013783">
    <property type="entry name" value="Ig-like_fold"/>
</dbReference>
<dbReference type="InterPro" id="IPR006644">
    <property type="entry name" value="Cadg"/>
</dbReference>
<evidence type="ECO:0000256" key="27">
    <source>
        <dbReference type="SAM" id="SignalP"/>
    </source>
</evidence>
<evidence type="ECO:0000256" key="3">
    <source>
        <dbReference type="ARBA" id="ARBA00004245"/>
    </source>
</evidence>